<dbReference type="RefSeq" id="WP_346094413.1">
    <property type="nucleotide sequence ID" value="NZ_BAAABY010000011.1"/>
</dbReference>
<keyword evidence="3" id="KW-1185">Reference proteome</keyword>
<reference evidence="3" key="1">
    <citation type="journal article" date="2019" name="Int. J. Syst. Evol. Microbiol.">
        <title>The Global Catalogue of Microorganisms (GCM) 10K type strain sequencing project: providing services to taxonomists for standard genome sequencing and annotation.</title>
        <authorList>
            <consortium name="The Broad Institute Genomics Platform"/>
            <consortium name="The Broad Institute Genome Sequencing Center for Infectious Disease"/>
            <person name="Wu L."/>
            <person name="Ma J."/>
        </authorList>
    </citation>
    <scope>NUCLEOTIDE SEQUENCE [LARGE SCALE GENOMIC DNA]</scope>
    <source>
        <strain evidence="3">JCM 4805</strain>
    </source>
</reference>
<comment type="caution">
    <text evidence="2">The sequence shown here is derived from an EMBL/GenBank/DDBJ whole genome shotgun (WGS) entry which is preliminary data.</text>
</comment>
<sequence length="52" mass="5773">MEPTGTEGDDEESPRGREDRSDERKRIAREAAVNISVTVLSGVIVEVLSRLF</sequence>
<name>A0ABP3JKY4_9ACTN</name>
<organism evidence="2 3">
    <name type="scientific">Streptomyces olivaceiscleroticus</name>
    <dbReference type="NCBI Taxonomy" id="68245"/>
    <lineage>
        <taxon>Bacteria</taxon>
        <taxon>Bacillati</taxon>
        <taxon>Actinomycetota</taxon>
        <taxon>Actinomycetes</taxon>
        <taxon>Kitasatosporales</taxon>
        <taxon>Streptomycetaceae</taxon>
        <taxon>Streptomyces</taxon>
    </lineage>
</organism>
<dbReference type="Proteomes" id="UP001500909">
    <property type="component" value="Unassembled WGS sequence"/>
</dbReference>
<evidence type="ECO:0000313" key="2">
    <source>
        <dbReference type="EMBL" id="GAA0454533.1"/>
    </source>
</evidence>
<feature type="region of interest" description="Disordered" evidence="1">
    <location>
        <begin position="1"/>
        <end position="25"/>
    </location>
</feature>
<accession>A0ABP3JKY4</accession>
<proteinExistence type="predicted"/>
<protein>
    <submittedName>
        <fullName evidence="2">Uncharacterized protein</fullName>
    </submittedName>
</protein>
<evidence type="ECO:0000313" key="3">
    <source>
        <dbReference type="Proteomes" id="UP001500909"/>
    </source>
</evidence>
<evidence type="ECO:0000256" key="1">
    <source>
        <dbReference type="SAM" id="MobiDB-lite"/>
    </source>
</evidence>
<gene>
    <name evidence="2" type="ORF">GCM10010361_18260</name>
</gene>
<dbReference type="EMBL" id="BAAABY010000011">
    <property type="protein sequence ID" value="GAA0454533.1"/>
    <property type="molecule type" value="Genomic_DNA"/>
</dbReference>
<feature type="compositionally biased region" description="Basic and acidic residues" evidence="1">
    <location>
        <begin position="13"/>
        <end position="25"/>
    </location>
</feature>